<evidence type="ECO:0000259" key="1">
    <source>
        <dbReference type="Pfam" id="PF15584"/>
    </source>
</evidence>
<dbReference type="EMBL" id="BMKG01000007">
    <property type="protein sequence ID" value="GGB99073.1"/>
    <property type="molecule type" value="Genomic_DNA"/>
</dbReference>
<name>A0A6I3SZL2_9BURK</name>
<accession>A0A6I3SZL2</accession>
<evidence type="ECO:0000313" key="3">
    <source>
        <dbReference type="EMBL" id="GGB99073.1"/>
    </source>
</evidence>
<dbReference type="EMBL" id="WNKZ01000041">
    <property type="protein sequence ID" value="MTV54055.1"/>
    <property type="molecule type" value="Genomic_DNA"/>
</dbReference>
<organism evidence="4 5">
    <name type="scientific">Pseudoduganella buxea</name>
    <dbReference type="NCBI Taxonomy" id="1949069"/>
    <lineage>
        <taxon>Bacteria</taxon>
        <taxon>Pseudomonadati</taxon>
        <taxon>Pseudomonadota</taxon>
        <taxon>Betaproteobacteria</taxon>
        <taxon>Burkholderiales</taxon>
        <taxon>Oxalobacteraceae</taxon>
        <taxon>Telluria group</taxon>
        <taxon>Pseudoduganella</taxon>
    </lineage>
</organism>
<dbReference type="Pfam" id="PF15602">
    <property type="entry name" value="Imm71"/>
    <property type="match status" value="1"/>
</dbReference>
<dbReference type="InterPro" id="IPR028966">
    <property type="entry name" value="Imm72"/>
</dbReference>
<evidence type="ECO:0008006" key="7">
    <source>
        <dbReference type="Google" id="ProtNLM"/>
    </source>
</evidence>
<feature type="domain" description="Immunity protein 71" evidence="2">
    <location>
        <begin position="17"/>
        <end position="134"/>
    </location>
</feature>
<reference evidence="3" key="1">
    <citation type="journal article" date="2014" name="Int. J. Syst. Evol. Microbiol.">
        <title>Complete genome of a new Firmicutes species belonging to the dominant human colonic microbiota ('Ruminococcus bicirculans') reveals two chromosomes and a selective capacity to utilize plant glucans.</title>
        <authorList>
            <consortium name="NISC Comparative Sequencing Program"/>
            <person name="Wegmann U."/>
            <person name="Louis P."/>
            <person name="Goesmann A."/>
            <person name="Henrissat B."/>
            <person name="Duncan S.H."/>
            <person name="Flint H.J."/>
        </authorList>
    </citation>
    <scope>NUCLEOTIDE SEQUENCE</scope>
    <source>
        <strain evidence="3">CGMCC 1.15931</strain>
    </source>
</reference>
<keyword evidence="6" id="KW-1185">Reference proteome</keyword>
<dbReference type="OrthoDB" id="6670599at2"/>
<dbReference type="AlphaFoldDB" id="A0A6I3SZL2"/>
<reference evidence="6" key="2">
    <citation type="journal article" date="2019" name="Int. J. Syst. Evol. Microbiol.">
        <title>The Global Catalogue of Microorganisms (GCM) 10K type strain sequencing project: providing services to taxonomists for standard genome sequencing and annotation.</title>
        <authorList>
            <consortium name="The Broad Institute Genomics Platform"/>
            <consortium name="The Broad Institute Genome Sequencing Center for Infectious Disease"/>
            <person name="Wu L."/>
            <person name="Ma J."/>
        </authorList>
    </citation>
    <scope>NUCLEOTIDE SEQUENCE [LARGE SCALE GENOMIC DNA]</scope>
    <source>
        <strain evidence="6">CGMCC 1.15931</strain>
    </source>
</reference>
<evidence type="ECO:0000313" key="4">
    <source>
        <dbReference type="EMBL" id="MTV54055.1"/>
    </source>
</evidence>
<evidence type="ECO:0000313" key="6">
    <source>
        <dbReference type="Proteomes" id="UP000622638"/>
    </source>
</evidence>
<gene>
    <name evidence="3" type="ORF">GCM10011572_21310</name>
    <name evidence="4" type="ORF">GM672_15095</name>
</gene>
<dbReference type="Proteomes" id="UP000430634">
    <property type="component" value="Unassembled WGS sequence"/>
</dbReference>
<proteinExistence type="predicted"/>
<reference evidence="4 5" key="3">
    <citation type="submission" date="2019-11" db="EMBL/GenBank/DDBJ databases">
        <title>Type strains purchased from KCTC, JCM and DSMZ.</title>
        <authorList>
            <person name="Lu H."/>
        </authorList>
    </citation>
    <scope>NUCLEOTIDE SEQUENCE [LARGE SCALE GENOMIC DNA]</scope>
    <source>
        <strain evidence="4 5">KCTC 52429</strain>
    </source>
</reference>
<sequence length="276" mass="31537">MRIFDFLKPKWTGVMMTADDRRKVFWAIKRKSSYTAWKREADVFERFAGVFGKQVREQPVAPGGMFDTSWAPFHGRVLKAQALYAQALERLLQGDRGIFLRNSRGAMVEATDLADHWHTELVNHGMRGDHFYEGKYVPRMTALMREFFDAGQERGYLEPRMEPTPAPEAWTTDWYAQYARLPLPAELDDVPELASELLIKTGDTVPLFGIYEPQIKDGCMNYLLAGSQAPPMWETAGGTGTGKVIDVTWRLLWEDTRYQDGNVPAEEKLYFIAPTA</sequence>
<evidence type="ECO:0000313" key="5">
    <source>
        <dbReference type="Proteomes" id="UP000430634"/>
    </source>
</evidence>
<protein>
    <recommendedName>
        <fullName evidence="7">Immunity protein 72 domain-containing protein</fullName>
    </recommendedName>
</protein>
<reference evidence="3" key="4">
    <citation type="submission" date="2024-05" db="EMBL/GenBank/DDBJ databases">
        <authorList>
            <person name="Sun Q."/>
            <person name="Zhou Y."/>
        </authorList>
    </citation>
    <scope>NUCLEOTIDE SEQUENCE</scope>
    <source>
        <strain evidence="3">CGMCC 1.15931</strain>
    </source>
</reference>
<comment type="caution">
    <text evidence="4">The sequence shown here is derived from an EMBL/GenBank/DDBJ whole genome shotgun (WGS) entry which is preliminary data.</text>
</comment>
<dbReference type="RefSeq" id="WP_155471357.1">
    <property type="nucleotide sequence ID" value="NZ_BMKG01000007.1"/>
</dbReference>
<evidence type="ECO:0000259" key="2">
    <source>
        <dbReference type="Pfam" id="PF15602"/>
    </source>
</evidence>
<dbReference type="InterPro" id="IPR028950">
    <property type="entry name" value="Imm71"/>
</dbReference>
<dbReference type="Proteomes" id="UP000622638">
    <property type="component" value="Unassembled WGS sequence"/>
</dbReference>
<feature type="domain" description="Immunity protein 72" evidence="1">
    <location>
        <begin position="213"/>
        <end position="271"/>
    </location>
</feature>
<dbReference type="Pfam" id="PF15584">
    <property type="entry name" value="Imm72"/>
    <property type="match status" value="1"/>
</dbReference>